<evidence type="ECO:0000256" key="2">
    <source>
        <dbReference type="ARBA" id="ARBA00022448"/>
    </source>
</evidence>
<keyword evidence="5" id="KW-0406">Ion transport</keyword>
<proteinExistence type="predicted"/>
<dbReference type="Proteomes" id="UP000232323">
    <property type="component" value="Unassembled WGS sequence"/>
</dbReference>
<keyword evidence="3 7" id="KW-0812">Transmembrane</keyword>
<feature type="transmembrane region" description="Helical" evidence="7">
    <location>
        <begin position="98"/>
        <end position="118"/>
    </location>
</feature>
<dbReference type="GO" id="GO:0006811">
    <property type="term" value="P:monoatomic ion transport"/>
    <property type="evidence" value="ECO:0007669"/>
    <property type="project" value="UniProtKB-KW"/>
</dbReference>
<reference evidence="9 10" key="1">
    <citation type="submission" date="2017-08" db="EMBL/GenBank/DDBJ databases">
        <title>Acidophilic green algal genome provides insights into adaptation to an acidic environment.</title>
        <authorList>
            <person name="Hirooka S."/>
            <person name="Hirose Y."/>
            <person name="Kanesaki Y."/>
            <person name="Higuchi S."/>
            <person name="Fujiwara T."/>
            <person name="Onuma R."/>
            <person name="Era A."/>
            <person name="Ohbayashi R."/>
            <person name="Uzuka A."/>
            <person name="Nozaki H."/>
            <person name="Yoshikawa H."/>
            <person name="Miyagishima S.Y."/>
        </authorList>
    </citation>
    <scope>NUCLEOTIDE SEQUENCE [LARGE SCALE GENOMIC DNA]</scope>
    <source>
        <strain evidence="9 10">NIES-2499</strain>
    </source>
</reference>
<dbReference type="GO" id="GO:0012505">
    <property type="term" value="C:endomembrane system"/>
    <property type="evidence" value="ECO:0007669"/>
    <property type="project" value="UniProtKB-SubCell"/>
</dbReference>
<keyword evidence="6 7" id="KW-0472">Membrane</keyword>
<evidence type="ECO:0000313" key="10">
    <source>
        <dbReference type="Proteomes" id="UP000232323"/>
    </source>
</evidence>
<evidence type="ECO:0000256" key="3">
    <source>
        <dbReference type="ARBA" id="ARBA00022692"/>
    </source>
</evidence>
<dbReference type="PANTHER" id="PTHR31563:SF10">
    <property type="entry name" value="ION CHANNEL POLLUX-RELATED"/>
    <property type="match status" value="1"/>
</dbReference>
<keyword evidence="10" id="KW-1185">Reference proteome</keyword>
<dbReference type="PANTHER" id="PTHR31563">
    <property type="entry name" value="ION CHANNEL POLLUX-RELATED"/>
    <property type="match status" value="1"/>
</dbReference>
<feature type="transmembrane region" description="Helical" evidence="7">
    <location>
        <begin position="43"/>
        <end position="63"/>
    </location>
</feature>
<name>A0A250XD17_9CHLO</name>
<dbReference type="EMBL" id="BEGY01000056">
    <property type="protein sequence ID" value="GAX80772.1"/>
    <property type="molecule type" value="Genomic_DNA"/>
</dbReference>
<dbReference type="InterPro" id="IPR044849">
    <property type="entry name" value="CASTOR/POLLUX/SYM8-like"/>
</dbReference>
<feature type="transmembrane region" description="Helical" evidence="7">
    <location>
        <begin position="69"/>
        <end position="86"/>
    </location>
</feature>
<sequence>MQRRIQTESLWRILKSYVEKGNKTVRSAVFVWSKNAADLRVRVGIIALLSMVTTFIGAIVYSFVSGETLSESLFVIYAVLYAVPGSSVTRERSLGATLVVNVVFLMGLFVFAVLLGMIGEEVATQVMNLRSGTGEIRIRGHILLLNWNSSTMDIIDQLAYAQHMPKHPFHNRPLVLLASKDRSEMEHELAALRSKPGMRLEIHLRTGLPYQVEDLKLVSAEHAAYTLLMYPDVSEGLLEGLAPQAESSGLYDQLQSNVEALNAMTVAALSTFETFSRQNLVVQVRFAVMENLKQLEVVHQLLATAGRTIQICRLPENSVVDRLIAQSCLQHGVLQMFQKIMSLHSEVGFRWMVAPENKNELDKAWSYGEIRRRLHSCMPIGYVSISVSQVHLNPEDRSRIMPGDRLFVLQQSELGPNVELSPNQGIYDEAAFNGSARSAGLSIPEPDPALVIVAGWPQTELEDLVSGFENFAPPGSRIIFLMDSMPDEFPELEALELKFLVVENPLDAEALLEADIDHADALVLACPRGLSYPDNDALIMSKIYEVQQLLEGMGRSKSVHIVAKSSNTGTFEIALETFKKLPKQAVTFELVTTNSLASSMLVQVAGYPDMFPVCNELMIIAEGNEIYIVDVIHLGFQLGERVSVAEIYETAKNLEMTMLGLSRGPEMRQILAPVANTEIVITTGDKIIVVADLVN</sequence>
<evidence type="ECO:0000256" key="1">
    <source>
        <dbReference type="ARBA" id="ARBA00004127"/>
    </source>
</evidence>
<accession>A0A250XD17</accession>
<dbReference type="Pfam" id="PF06241">
    <property type="entry name" value="Castor_Poll_mid"/>
    <property type="match status" value="1"/>
</dbReference>
<protein>
    <recommendedName>
        <fullName evidence="8">CASTOR/POLLUX/SYM8 ion channel conserved domain-containing protein</fullName>
    </recommendedName>
</protein>
<dbReference type="OrthoDB" id="414047at2759"/>
<evidence type="ECO:0000256" key="4">
    <source>
        <dbReference type="ARBA" id="ARBA00022989"/>
    </source>
</evidence>
<comment type="subcellular location">
    <subcellularLocation>
        <location evidence="1">Endomembrane system</location>
        <topology evidence="1">Multi-pass membrane protein</topology>
    </subcellularLocation>
</comment>
<evidence type="ECO:0000256" key="7">
    <source>
        <dbReference type="SAM" id="Phobius"/>
    </source>
</evidence>
<evidence type="ECO:0000313" key="9">
    <source>
        <dbReference type="EMBL" id="GAX80772.1"/>
    </source>
</evidence>
<keyword evidence="2" id="KW-0813">Transport</keyword>
<evidence type="ECO:0000259" key="8">
    <source>
        <dbReference type="Pfam" id="PF06241"/>
    </source>
</evidence>
<evidence type="ECO:0000256" key="6">
    <source>
        <dbReference type="ARBA" id="ARBA00023136"/>
    </source>
</evidence>
<evidence type="ECO:0000256" key="5">
    <source>
        <dbReference type="ARBA" id="ARBA00023065"/>
    </source>
</evidence>
<comment type="caution">
    <text evidence="9">The sequence shown here is derived from an EMBL/GenBank/DDBJ whole genome shotgun (WGS) entry which is preliminary data.</text>
</comment>
<keyword evidence="4 7" id="KW-1133">Transmembrane helix</keyword>
<dbReference type="AlphaFoldDB" id="A0A250XD17"/>
<organism evidence="9 10">
    <name type="scientific">Chlamydomonas eustigma</name>
    <dbReference type="NCBI Taxonomy" id="1157962"/>
    <lineage>
        <taxon>Eukaryota</taxon>
        <taxon>Viridiplantae</taxon>
        <taxon>Chlorophyta</taxon>
        <taxon>core chlorophytes</taxon>
        <taxon>Chlorophyceae</taxon>
        <taxon>CS clade</taxon>
        <taxon>Chlamydomonadales</taxon>
        <taxon>Chlamydomonadaceae</taxon>
        <taxon>Chlamydomonas</taxon>
    </lineage>
</organism>
<dbReference type="InterPro" id="IPR010420">
    <property type="entry name" value="CASTOR/POLLUX/SYM8_dom"/>
</dbReference>
<feature type="domain" description="CASTOR/POLLUX/SYM8 ion channel conserved" evidence="8">
    <location>
        <begin position="318"/>
        <end position="411"/>
    </location>
</feature>
<gene>
    <name evidence="9" type="ORF">CEUSTIGMA_g8207.t1</name>
</gene>